<dbReference type="AlphaFoldDB" id="A0A1Y5T3Z7"/>
<dbReference type="SMART" id="SM00448">
    <property type="entry name" value="REC"/>
    <property type="match status" value="1"/>
</dbReference>
<evidence type="ECO:0000313" key="13">
    <source>
        <dbReference type="Proteomes" id="UP000193200"/>
    </source>
</evidence>
<dbReference type="CDD" id="cd00082">
    <property type="entry name" value="HisKA"/>
    <property type="match status" value="1"/>
</dbReference>
<evidence type="ECO:0000256" key="4">
    <source>
        <dbReference type="ARBA" id="ARBA00022679"/>
    </source>
</evidence>
<dbReference type="InterPro" id="IPR035965">
    <property type="entry name" value="PAS-like_dom_sf"/>
</dbReference>
<dbReference type="RefSeq" id="WP_085883734.1">
    <property type="nucleotide sequence ID" value="NZ_FWFR01000002.1"/>
</dbReference>
<dbReference type="PROSITE" id="PS50109">
    <property type="entry name" value="HIS_KIN"/>
    <property type="match status" value="1"/>
</dbReference>
<dbReference type="PANTHER" id="PTHR43065">
    <property type="entry name" value="SENSOR HISTIDINE KINASE"/>
    <property type="match status" value="1"/>
</dbReference>
<dbReference type="NCBIfam" id="TIGR00229">
    <property type="entry name" value="sensory_box"/>
    <property type="match status" value="1"/>
</dbReference>
<name>A0A1Y5T3Z7_9PROT</name>
<evidence type="ECO:0000256" key="6">
    <source>
        <dbReference type="PROSITE-ProRule" id="PRU00169"/>
    </source>
</evidence>
<evidence type="ECO:0000313" key="12">
    <source>
        <dbReference type="EMBL" id="SLN55243.1"/>
    </source>
</evidence>
<dbReference type="InterPro" id="IPR003594">
    <property type="entry name" value="HATPase_dom"/>
</dbReference>
<feature type="modified residue" description="4-aspartylphosphate" evidence="6">
    <location>
        <position position="629"/>
    </location>
</feature>
<dbReference type="InterPro" id="IPR000014">
    <property type="entry name" value="PAS"/>
</dbReference>
<keyword evidence="4" id="KW-0808">Transferase</keyword>
<evidence type="ECO:0000259" key="8">
    <source>
        <dbReference type="PROSITE" id="PS50109"/>
    </source>
</evidence>
<evidence type="ECO:0000256" key="1">
    <source>
        <dbReference type="ARBA" id="ARBA00000085"/>
    </source>
</evidence>
<protein>
    <recommendedName>
        <fullName evidence="2">histidine kinase</fullName>
        <ecNumber evidence="2">2.7.13.3</ecNumber>
    </recommendedName>
</protein>
<dbReference type="SUPFAM" id="SSF55781">
    <property type="entry name" value="GAF domain-like"/>
    <property type="match status" value="1"/>
</dbReference>
<dbReference type="InterPro" id="IPR036890">
    <property type="entry name" value="HATPase_C_sf"/>
</dbReference>
<keyword evidence="3 6" id="KW-0597">Phosphoprotein</keyword>
<evidence type="ECO:0000259" key="11">
    <source>
        <dbReference type="PROSITE" id="PS50113"/>
    </source>
</evidence>
<evidence type="ECO:0000256" key="5">
    <source>
        <dbReference type="ARBA" id="ARBA00022777"/>
    </source>
</evidence>
<dbReference type="EMBL" id="FWFR01000002">
    <property type="protein sequence ID" value="SLN55243.1"/>
    <property type="molecule type" value="Genomic_DNA"/>
</dbReference>
<dbReference type="SUPFAM" id="SSF52172">
    <property type="entry name" value="CheY-like"/>
    <property type="match status" value="1"/>
</dbReference>
<gene>
    <name evidence="12" type="ORF">OCH7691_02372</name>
</gene>
<dbReference type="SUPFAM" id="SSF55785">
    <property type="entry name" value="PYP-like sensor domain (PAS domain)"/>
    <property type="match status" value="1"/>
</dbReference>
<dbReference type="InterPro" id="IPR003661">
    <property type="entry name" value="HisK_dim/P_dom"/>
</dbReference>
<reference evidence="12 13" key="1">
    <citation type="submission" date="2017-03" db="EMBL/GenBank/DDBJ databases">
        <authorList>
            <person name="Afonso C.L."/>
            <person name="Miller P.J."/>
            <person name="Scott M.A."/>
            <person name="Spackman E."/>
            <person name="Goraichik I."/>
            <person name="Dimitrov K.M."/>
            <person name="Suarez D.L."/>
            <person name="Swayne D.E."/>
        </authorList>
    </citation>
    <scope>NUCLEOTIDE SEQUENCE [LARGE SCALE GENOMIC DNA]</scope>
    <source>
        <strain evidence="12 13">CECT 7691</strain>
    </source>
</reference>
<evidence type="ECO:0000259" key="9">
    <source>
        <dbReference type="PROSITE" id="PS50110"/>
    </source>
</evidence>
<dbReference type="PROSITE" id="PS50112">
    <property type="entry name" value="PAS"/>
    <property type="match status" value="1"/>
</dbReference>
<dbReference type="InterPro" id="IPR011006">
    <property type="entry name" value="CheY-like_superfamily"/>
</dbReference>
<keyword evidence="7" id="KW-0175">Coiled coil</keyword>
<feature type="domain" description="PAC" evidence="11">
    <location>
        <begin position="267"/>
        <end position="321"/>
    </location>
</feature>
<dbReference type="InterPro" id="IPR003018">
    <property type="entry name" value="GAF"/>
</dbReference>
<dbReference type="Pfam" id="PF00512">
    <property type="entry name" value="HisKA"/>
    <property type="match status" value="1"/>
</dbReference>
<dbReference type="Gene3D" id="1.10.287.130">
    <property type="match status" value="1"/>
</dbReference>
<dbReference type="GO" id="GO:0000155">
    <property type="term" value="F:phosphorelay sensor kinase activity"/>
    <property type="evidence" value="ECO:0007669"/>
    <property type="project" value="InterPro"/>
</dbReference>
<dbReference type="InterPro" id="IPR005467">
    <property type="entry name" value="His_kinase_dom"/>
</dbReference>
<dbReference type="SUPFAM" id="SSF55874">
    <property type="entry name" value="ATPase domain of HSP90 chaperone/DNA topoisomerase II/histidine kinase"/>
    <property type="match status" value="1"/>
</dbReference>
<dbReference type="InterPro" id="IPR001789">
    <property type="entry name" value="Sig_transdc_resp-reg_receiver"/>
</dbReference>
<dbReference type="SUPFAM" id="SSF47384">
    <property type="entry name" value="Homodimeric domain of signal transducing histidine kinase"/>
    <property type="match status" value="1"/>
</dbReference>
<sequence length="698" mass="76169">MAYPTPENERARLEKLRSLDILDTPPEAAFDHVAQSVASALDVPIALVTLVDAERQWFKARYGIGDSEMPRDIAFCAHSIMGDEPLVIPDARSDSRFADNPLVVGPPNIRFYAGAPLRTANGINLGTVAGIDIRPRELDDRMRRMLVHSAALVVEILDFRHRAQQVLEAEQSGRLTAEAERQEREKRLNDSEEMLRQAAEIAGLGYYVWDAVADRCVFCSEAYARLHELSAEEFMARASTLSGDMGLTHPEDRERVRSAYRELRGGKPIDIRYRSLTSDGRDCHVREIARPVIDGTGRVVQEIGTGQDVTELVRTEESLRQTQKMEALGRLTGGVAHDFNNLLMVIQGNAEILQSLDNAAVDAYVGPLLRAAQRGTELTQRLLAFARRQTLKPQSLDLAELVDGMIALLERSLGEAIRIDVNVEAGLWNCRADPGQIENALLNLAINARDAMDGSGTVAIRLGNARLDENSPEREADTRPGDYVVLSVADSGVGMAPAVQARIFEPFYTTKPVRKGSGLGLPMVFGFVRQTGGQISVDSRPGAGTTVRLYLPRGSLPRNTVTRPVGTGAAPAGTGERVLVVEDDADIRALSVQMLRGLGYEPQSAADAAAAERLLEDQDETPPAAILCDVVLPGGISGPEFVVSVRRRHPDIAVIFMSGYSGGAIDGLTQGERRDPLLRKPFRRAELARLLREALGTE</sequence>
<evidence type="ECO:0000256" key="3">
    <source>
        <dbReference type="ARBA" id="ARBA00022553"/>
    </source>
</evidence>
<organism evidence="12 13">
    <name type="scientific">Oceanibacterium hippocampi</name>
    <dbReference type="NCBI Taxonomy" id="745714"/>
    <lineage>
        <taxon>Bacteria</taxon>
        <taxon>Pseudomonadati</taxon>
        <taxon>Pseudomonadota</taxon>
        <taxon>Alphaproteobacteria</taxon>
        <taxon>Sneathiellales</taxon>
        <taxon>Sneathiellaceae</taxon>
        <taxon>Oceanibacterium</taxon>
    </lineage>
</organism>
<dbReference type="Gene3D" id="3.40.50.2300">
    <property type="match status" value="1"/>
</dbReference>
<evidence type="ECO:0000256" key="2">
    <source>
        <dbReference type="ARBA" id="ARBA00012438"/>
    </source>
</evidence>
<dbReference type="InterPro" id="IPR000700">
    <property type="entry name" value="PAS-assoc_C"/>
</dbReference>
<dbReference type="InterPro" id="IPR013655">
    <property type="entry name" value="PAS_fold_3"/>
</dbReference>
<dbReference type="InterPro" id="IPR036097">
    <property type="entry name" value="HisK_dim/P_sf"/>
</dbReference>
<dbReference type="PROSITE" id="PS50113">
    <property type="entry name" value="PAC"/>
    <property type="match status" value="1"/>
</dbReference>
<dbReference type="Gene3D" id="3.30.450.40">
    <property type="match status" value="1"/>
</dbReference>
<dbReference type="PRINTS" id="PR00344">
    <property type="entry name" value="BCTRLSENSOR"/>
</dbReference>
<keyword evidence="13" id="KW-1185">Reference proteome</keyword>
<dbReference type="OrthoDB" id="9796100at2"/>
<evidence type="ECO:0000259" key="10">
    <source>
        <dbReference type="PROSITE" id="PS50112"/>
    </source>
</evidence>
<dbReference type="InterPro" id="IPR004358">
    <property type="entry name" value="Sig_transdc_His_kin-like_C"/>
</dbReference>
<dbReference type="InterPro" id="IPR029016">
    <property type="entry name" value="GAF-like_dom_sf"/>
</dbReference>
<feature type="domain" description="Response regulatory" evidence="9">
    <location>
        <begin position="577"/>
        <end position="695"/>
    </location>
</feature>
<dbReference type="CDD" id="cd00130">
    <property type="entry name" value="PAS"/>
    <property type="match status" value="1"/>
</dbReference>
<dbReference type="FunCoup" id="A0A1Y5T3Z7">
    <property type="interactions" value="241"/>
</dbReference>
<comment type="catalytic activity">
    <reaction evidence="1">
        <text>ATP + protein L-histidine = ADP + protein N-phospho-L-histidine.</text>
        <dbReference type="EC" id="2.7.13.3"/>
    </reaction>
</comment>
<dbReference type="Pfam" id="PF00072">
    <property type="entry name" value="Response_reg"/>
    <property type="match status" value="1"/>
</dbReference>
<dbReference type="Proteomes" id="UP000193200">
    <property type="component" value="Unassembled WGS sequence"/>
</dbReference>
<dbReference type="Pfam" id="PF01590">
    <property type="entry name" value="GAF"/>
    <property type="match status" value="1"/>
</dbReference>
<feature type="domain" description="Histidine kinase" evidence="8">
    <location>
        <begin position="334"/>
        <end position="555"/>
    </location>
</feature>
<dbReference type="PANTHER" id="PTHR43065:SF42">
    <property type="entry name" value="TWO-COMPONENT SENSOR PPRA"/>
    <property type="match status" value="1"/>
</dbReference>
<dbReference type="EC" id="2.7.13.3" evidence="2"/>
<dbReference type="Pfam" id="PF08447">
    <property type="entry name" value="PAS_3"/>
    <property type="match status" value="1"/>
</dbReference>
<dbReference type="InParanoid" id="A0A1Y5T3Z7"/>
<accession>A0A1Y5T3Z7</accession>
<dbReference type="PROSITE" id="PS50110">
    <property type="entry name" value="RESPONSE_REGULATORY"/>
    <property type="match status" value="1"/>
</dbReference>
<dbReference type="SMART" id="SM00387">
    <property type="entry name" value="HATPase_c"/>
    <property type="match status" value="1"/>
</dbReference>
<dbReference type="Gene3D" id="3.30.565.10">
    <property type="entry name" value="Histidine kinase-like ATPase, C-terminal domain"/>
    <property type="match status" value="1"/>
</dbReference>
<dbReference type="Gene3D" id="3.30.450.20">
    <property type="entry name" value="PAS domain"/>
    <property type="match status" value="1"/>
</dbReference>
<dbReference type="SMART" id="SM00388">
    <property type="entry name" value="HisKA"/>
    <property type="match status" value="1"/>
</dbReference>
<keyword evidence="5" id="KW-0418">Kinase</keyword>
<evidence type="ECO:0000256" key="7">
    <source>
        <dbReference type="SAM" id="Coils"/>
    </source>
</evidence>
<feature type="coiled-coil region" evidence="7">
    <location>
        <begin position="174"/>
        <end position="201"/>
    </location>
</feature>
<feature type="domain" description="PAS" evidence="10">
    <location>
        <begin position="191"/>
        <end position="267"/>
    </location>
</feature>
<proteinExistence type="predicted"/>
<dbReference type="Pfam" id="PF02518">
    <property type="entry name" value="HATPase_c"/>
    <property type="match status" value="1"/>
</dbReference>